<evidence type="ECO:0000256" key="2">
    <source>
        <dbReference type="ARBA" id="ARBA00022654"/>
    </source>
</evidence>
<keyword evidence="6 8" id="KW-1133">Transmembrane helix</keyword>
<evidence type="ECO:0000256" key="7">
    <source>
        <dbReference type="ARBA" id="ARBA00023136"/>
    </source>
</evidence>
<proteinExistence type="predicted"/>
<dbReference type="Proteomes" id="UP000596857">
    <property type="component" value="Unassembled WGS sequence"/>
</dbReference>
<keyword evidence="3" id="KW-0645">Protease</keyword>
<keyword evidence="5" id="KW-0378">Hydrolase</keyword>
<keyword evidence="1" id="KW-1003">Cell membrane</keyword>
<feature type="transmembrane region" description="Helical" evidence="8">
    <location>
        <begin position="121"/>
        <end position="137"/>
    </location>
</feature>
<evidence type="ECO:0000256" key="4">
    <source>
        <dbReference type="ARBA" id="ARBA00022692"/>
    </source>
</evidence>
<feature type="transmembrane region" description="Helical" evidence="8">
    <location>
        <begin position="97"/>
        <end position="115"/>
    </location>
</feature>
<evidence type="ECO:0000256" key="5">
    <source>
        <dbReference type="ARBA" id="ARBA00022801"/>
    </source>
</evidence>
<name>A0ABX1YCS2_9BACL</name>
<keyword evidence="2" id="KW-0673">Quorum sensing</keyword>
<evidence type="ECO:0000256" key="3">
    <source>
        <dbReference type="ARBA" id="ARBA00022670"/>
    </source>
</evidence>
<feature type="transmembrane region" description="Helical" evidence="8">
    <location>
        <begin position="52"/>
        <end position="85"/>
    </location>
</feature>
<keyword evidence="10" id="KW-1185">Reference proteome</keyword>
<evidence type="ECO:0000256" key="6">
    <source>
        <dbReference type="ARBA" id="ARBA00022989"/>
    </source>
</evidence>
<dbReference type="EMBL" id="WHOB01000020">
    <property type="protein sequence ID" value="NOU78782.1"/>
    <property type="molecule type" value="Genomic_DNA"/>
</dbReference>
<sequence length="193" mass="21431">MAFCFMPTYIYHIKRIEPMMNSLAFRIAMAIKNANSEETHSVEVMQYSLGIILNTLLIIAGTSIIGFISGTYAECLTFLFCFSILRLASGGFHLKTATVCNIVTILLSTLLPSLITFPDSALWIANIISLIIIVIFAPNPDNNARIPTSIFPLLKLVSILMVSSNFFLQSSVIGLAFIVQSLTVIPWTRRRIH</sequence>
<gene>
    <name evidence="9" type="ORF">GC101_07780</name>
</gene>
<dbReference type="Pfam" id="PF04647">
    <property type="entry name" value="AgrB"/>
    <property type="match status" value="1"/>
</dbReference>
<evidence type="ECO:0008006" key="11">
    <source>
        <dbReference type="Google" id="ProtNLM"/>
    </source>
</evidence>
<organism evidence="9 10">
    <name type="scientific">Paenibacillus phytohabitans</name>
    <dbReference type="NCBI Taxonomy" id="2654978"/>
    <lineage>
        <taxon>Bacteria</taxon>
        <taxon>Bacillati</taxon>
        <taxon>Bacillota</taxon>
        <taxon>Bacilli</taxon>
        <taxon>Bacillales</taxon>
        <taxon>Paenibacillaceae</taxon>
        <taxon>Paenibacillus</taxon>
    </lineage>
</organism>
<evidence type="ECO:0000313" key="10">
    <source>
        <dbReference type="Proteomes" id="UP000596857"/>
    </source>
</evidence>
<protein>
    <recommendedName>
        <fullName evidence="11">Accessory regulator AgrB</fullName>
    </recommendedName>
</protein>
<dbReference type="InterPro" id="IPR006741">
    <property type="entry name" value="AgrB"/>
</dbReference>
<feature type="transmembrane region" description="Helical" evidence="8">
    <location>
        <begin position="168"/>
        <end position="187"/>
    </location>
</feature>
<evidence type="ECO:0000256" key="1">
    <source>
        <dbReference type="ARBA" id="ARBA00022475"/>
    </source>
</evidence>
<evidence type="ECO:0000313" key="9">
    <source>
        <dbReference type="EMBL" id="NOU78782.1"/>
    </source>
</evidence>
<reference evidence="9 10" key="1">
    <citation type="submission" date="2019-10" db="EMBL/GenBank/DDBJ databases">
        <title>Description of Paenibacillus terricola sp. nov.</title>
        <authorList>
            <person name="Carlier A."/>
            <person name="Qi S."/>
        </authorList>
    </citation>
    <scope>NUCLEOTIDE SEQUENCE [LARGE SCALE GENOMIC DNA]</scope>
    <source>
        <strain evidence="9 10">LMG 31459</strain>
    </source>
</reference>
<comment type="caution">
    <text evidence="9">The sequence shown here is derived from an EMBL/GenBank/DDBJ whole genome shotgun (WGS) entry which is preliminary data.</text>
</comment>
<accession>A0ABX1YCS2</accession>
<evidence type="ECO:0000256" key="8">
    <source>
        <dbReference type="SAM" id="Phobius"/>
    </source>
</evidence>
<dbReference type="SMART" id="SM00793">
    <property type="entry name" value="AgrB"/>
    <property type="match status" value="1"/>
</dbReference>
<keyword evidence="7 8" id="KW-0472">Membrane</keyword>
<keyword evidence="4 8" id="KW-0812">Transmembrane</keyword>